<reference evidence="2" key="1">
    <citation type="journal article" date="2022" name="Front. Genet.">
        <title>Chromosome-Scale Assembly of the Dendrobium nobile Genome Provides Insights Into the Molecular Mechanism of the Biosynthesis of the Medicinal Active Ingredient of Dendrobium.</title>
        <authorList>
            <person name="Xu Q."/>
            <person name="Niu S.-C."/>
            <person name="Li K.-L."/>
            <person name="Zheng P.-J."/>
            <person name="Zhang X.-J."/>
            <person name="Jia Y."/>
            <person name="Liu Y."/>
            <person name="Niu Y.-X."/>
            <person name="Yu L.-H."/>
            <person name="Chen D.-F."/>
            <person name="Zhang G.-Q."/>
        </authorList>
    </citation>
    <scope>NUCLEOTIDE SEQUENCE</scope>
    <source>
        <tissue evidence="2">Leaf</tissue>
    </source>
</reference>
<evidence type="ECO:0008006" key="4">
    <source>
        <dbReference type="Google" id="ProtNLM"/>
    </source>
</evidence>
<feature type="chain" id="PRO_5035829903" description="Secreted protein" evidence="1">
    <location>
        <begin position="26"/>
        <end position="103"/>
    </location>
</feature>
<keyword evidence="3" id="KW-1185">Reference proteome</keyword>
<evidence type="ECO:0000256" key="1">
    <source>
        <dbReference type="SAM" id="SignalP"/>
    </source>
</evidence>
<proteinExistence type="predicted"/>
<gene>
    <name evidence="2" type="ORF">KFK09_002908</name>
</gene>
<evidence type="ECO:0000313" key="2">
    <source>
        <dbReference type="EMBL" id="KAI0527309.1"/>
    </source>
</evidence>
<organism evidence="2 3">
    <name type="scientific">Dendrobium nobile</name>
    <name type="common">Orchid</name>
    <dbReference type="NCBI Taxonomy" id="94219"/>
    <lineage>
        <taxon>Eukaryota</taxon>
        <taxon>Viridiplantae</taxon>
        <taxon>Streptophyta</taxon>
        <taxon>Embryophyta</taxon>
        <taxon>Tracheophyta</taxon>
        <taxon>Spermatophyta</taxon>
        <taxon>Magnoliopsida</taxon>
        <taxon>Liliopsida</taxon>
        <taxon>Asparagales</taxon>
        <taxon>Orchidaceae</taxon>
        <taxon>Epidendroideae</taxon>
        <taxon>Malaxideae</taxon>
        <taxon>Dendrobiinae</taxon>
        <taxon>Dendrobium</taxon>
    </lineage>
</organism>
<dbReference type="AlphaFoldDB" id="A0A8T3C582"/>
<feature type="signal peptide" evidence="1">
    <location>
        <begin position="1"/>
        <end position="25"/>
    </location>
</feature>
<name>A0A8T3C582_DENNO</name>
<accession>A0A8T3C582</accession>
<dbReference type="EMBL" id="JAGYWB010000003">
    <property type="protein sequence ID" value="KAI0527309.1"/>
    <property type="molecule type" value="Genomic_DNA"/>
</dbReference>
<dbReference type="Proteomes" id="UP000829196">
    <property type="component" value="Unassembled WGS sequence"/>
</dbReference>
<comment type="caution">
    <text evidence="2">The sequence shown here is derived from an EMBL/GenBank/DDBJ whole genome shotgun (WGS) entry which is preliminary data.</text>
</comment>
<protein>
    <recommendedName>
        <fullName evidence="4">Secreted protein</fullName>
    </recommendedName>
</protein>
<keyword evidence="1" id="KW-0732">Signal</keyword>
<sequence>MVCSLYFCWWATNLWWLRHVVPVGGQLTYAAYADRFFKLLGAMMTDCISHPLDGDYCNFFIFNGSSRNRGCLCLSDSKSGFLGLIIYLKHFPFCLEFFYMCNL</sequence>
<evidence type="ECO:0000313" key="3">
    <source>
        <dbReference type="Proteomes" id="UP000829196"/>
    </source>
</evidence>